<dbReference type="EMBL" id="QGDT01000012">
    <property type="protein sequence ID" value="PWJ56013.1"/>
    <property type="molecule type" value="Genomic_DNA"/>
</dbReference>
<dbReference type="SUPFAM" id="SSF116878">
    <property type="entry name" value="TrmE connector domain"/>
    <property type="match status" value="1"/>
</dbReference>
<feature type="compositionally biased region" description="Polar residues" evidence="11">
    <location>
        <begin position="389"/>
        <end position="399"/>
    </location>
</feature>
<comment type="subunit">
    <text evidence="9">Homodimer. Heterotetramer of two MnmE and two MnmG subunits.</text>
</comment>
<feature type="domain" description="TrmE-type G" evidence="12">
    <location>
        <begin position="240"/>
        <end position="446"/>
    </location>
</feature>
<dbReference type="InterPro" id="IPR027368">
    <property type="entry name" value="MnmE_dom2"/>
</dbReference>
<proteinExistence type="inferred from homology"/>
<comment type="caution">
    <text evidence="9">Lacks conserved residue(s) required for the propagation of feature annotation.</text>
</comment>
<dbReference type="NCBIfam" id="TIGR00231">
    <property type="entry name" value="small_GTP"/>
    <property type="match status" value="1"/>
</dbReference>
<feature type="binding site" evidence="9">
    <location>
        <begin position="250"/>
        <end position="255"/>
    </location>
    <ligand>
        <name>GTP</name>
        <dbReference type="ChEBI" id="CHEBI:37565"/>
    </ligand>
</feature>
<comment type="subcellular location">
    <subcellularLocation>
        <location evidence="9">Cytoplasm</location>
    </subcellularLocation>
</comment>
<dbReference type="PROSITE" id="PS51709">
    <property type="entry name" value="G_TRME"/>
    <property type="match status" value="1"/>
</dbReference>
<dbReference type="GO" id="GO:0046872">
    <property type="term" value="F:metal ion binding"/>
    <property type="evidence" value="ECO:0007669"/>
    <property type="project" value="UniProtKB-KW"/>
</dbReference>
<dbReference type="GO" id="GO:0042802">
    <property type="term" value="F:identical protein binding"/>
    <property type="evidence" value="ECO:0007669"/>
    <property type="project" value="UniProtKB-ARBA"/>
</dbReference>
<comment type="similarity">
    <text evidence="1 9 10">Belongs to the TRAFAC class TrmE-Era-EngA-EngB-Septin-like GTPase superfamily. TrmE GTPase family.</text>
</comment>
<dbReference type="Gene3D" id="3.30.1360.120">
    <property type="entry name" value="Probable tRNA modification gtpase trme, domain 1"/>
    <property type="match status" value="1"/>
</dbReference>
<feature type="binding site" evidence="9">
    <location>
        <position position="274"/>
    </location>
    <ligand>
        <name>K(+)</name>
        <dbReference type="ChEBI" id="CHEBI:29103"/>
    </ligand>
</feature>
<dbReference type="GO" id="GO:0005829">
    <property type="term" value="C:cytosol"/>
    <property type="evidence" value="ECO:0007669"/>
    <property type="project" value="TreeGrafter"/>
</dbReference>
<feature type="binding site" evidence="9">
    <location>
        <position position="271"/>
    </location>
    <ligand>
        <name>K(+)</name>
        <dbReference type="ChEBI" id="CHEBI:29103"/>
    </ligand>
</feature>
<keyword evidence="9" id="KW-0963">Cytoplasm</keyword>
<evidence type="ECO:0000256" key="7">
    <source>
        <dbReference type="ARBA" id="ARBA00022958"/>
    </source>
</evidence>
<keyword evidence="7 9" id="KW-0630">Potassium</keyword>
<protein>
    <recommendedName>
        <fullName evidence="9">tRNA modification GTPase MnmE</fullName>
        <ecNumber evidence="9">3.6.-.-</ecNumber>
    </recommendedName>
</protein>
<dbReference type="InterPro" id="IPR031168">
    <property type="entry name" value="G_TrmE"/>
</dbReference>
<name>A0A316AE38_9BACT</name>
<dbReference type="InterPro" id="IPR006073">
    <property type="entry name" value="GTP-bd"/>
</dbReference>
<dbReference type="InterPro" id="IPR025867">
    <property type="entry name" value="MnmE_helical"/>
</dbReference>
<gene>
    <name evidence="9" type="primary">mnmE</name>
    <name evidence="9" type="synonym">trmE</name>
    <name evidence="13" type="ORF">CLV98_112108</name>
</gene>
<dbReference type="Gene3D" id="3.40.50.300">
    <property type="entry name" value="P-loop containing nucleotide triphosphate hydrolases"/>
    <property type="match status" value="1"/>
</dbReference>
<evidence type="ECO:0000256" key="9">
    <source>
        <dbReference type="HAMAP-Rule" id="MF_00379"/>
    </source>
</evidence>
<feature type="binding site" evidence="9">
    <location>
        <position position="254"/>
    </location>
    <ligand>
        <name>Mg(2+)</name>
        <dbReference type="ChEBI" id="CHEBI:18420"/>
    </ligand>
</feature>
<dbReference type="InterPro" id="IPR027417">
    <property type="entry name" value="P-loop_NTPase"/>
</dbReference>
<dbReference type="FunFam" id="3.30.1360.120:FF:000003">
    <property type="entry name" value="tRNA modification GTPase MnmE"/>
    <property type="match status" value="1"/>
</dbReference>
<feature type="binding site" evidence="9">
    <location>
        <position position="250"/>
    </location>
    <ligand>
        <name>K(+)</name>
        <dbReference type="ChEBI" id="CHEBI:29103"/>
    </ligand>
</feature>
<feature type="binding site" evidence="9">
    <location>
        <position position="269"/>
    </location>
    <ligand>
        <name>K(+)</name>
        <dbReference type="ChEBI" id="CHEBI:29103"/>
    </ligand>
</feature>
<evidence type="ECO:0000256" key="2">
    <source>
        <dbReference type="ARBA" id="ARBA00022694"/>
    </source>
</evidence>
<feature type="binding site" evidence="9">
    <location>
        <position position="275"/>
    </location>
    <ligand>
        <name>Mg(2+)</name>
        <dbReference type="ChEBI" id="CHEBI:18420"/>
    </ligand>
</feature>
<feature type="binding site" evidence="9">
    <location>
        <begin position="269"/>
        <end position="275"/>
    </location>
    <ligand>
        <name>GTP</name>
        <dbReference type="ChEBI" id="CHEBI:37565"/>
    </ligand>
</feature>
<dbReference type="HAMAP" id="MF_00379">
    <property type="entry name" value="GTPase_MnmE"/>
    <property type="match status" value="1"/>
</dbReference>
<feature type="region of interest" description="Disordered" evidence="11">
    <location>
        <begin position="362"/>
        <end position="408"/>
    </location>
</feature>
<dbReference type="NCBIfam" id="TIGR00450">
    <property type="entry name" value="mnmE_trmE_thdF"/>
    <property type="match status" value="1"/>
</dbReference>
<evidence type="ECO:0000259" key="12">
    <source>
        <dbReference type="PROSITE" id="PS51709"/>
    </source>
</evidence>
<keyword evidence="6 9" id="KW-0460">Magnesium</keyword>
<dbReference type="InterPro" id="IPR004520">
    <property type="entry name" value="GTPase_MnmE"/>
</dbReference>
<keyword evidence="2 9" id="KW-0819">tRNA processing</keyword>
<dbReference type="PANTHER" id="PTHR42714:SF2">
    <property type="entry name" value="TRNA MODIFICATION GTPASE GTPBP3, MITOCHONDRIAL"/>
    <property type="match status" value="1"/>
</dbReference>
<evidence type="ECO:0000256" key="4">
    <source>
        <dbReference type="ARBA" id="ARBA00022741"/>
    </source>
</evidence>
<dbReference type="InterPro" id="IPR018948">
    <property type="entry name" value="GTP-bd_TrmE_N"/>
</dbReference>
<dbReference type="SUPFAM" id="SSF52540">
    <property type="entry name" value="P-loop containing nucleoside triphosphate hydrolases"/>
    <property type="match status" value="1"/>
</dbReference>
<evidence type="ECO:0000256" key="8">
    <source>
        <dbReference type="ARBA" id="ARBA00023134"/>
    </source>
</evidence>
<keyword evidence="5 9" id="KW-0378">Hydrolase</keyword>
<dbReference type="Pfam" id="PF01926">
    <property type="entry name" value="MMR_HSR1"/>
    <property type="match status" value="1"/>
</dbReference>
<dbReference type="GO" id="GO:0003924">
    <property type="term" value="F:GTPase activity"/>
    <property type="evidence" value="ECO:0007669"/>
    <property type="project" value="UniProtKB-UniRule"/>
</dbReference>
<evidence type="ECO:0000256" key="6">
    <source>
        <dbReference type="ARBA" id="ARBA00022842"/>
    </source>
</evidence>
<dbReference type="GO" id="GO:0002098">
    <property type="term" value="P:tRNA wobble uridine modification"/>
    <property type="evidence" value="ECO:0007669"/>
    <property type="project" value="TreeGrafter"/>
</dbReference>
<dbReference type="Proteomes" id="UP000245880">
    <property type="component" value="Unassembled WGS sequence"/>
</dbReference>
<keyword evidence="3 9" id="KW-0479">Metal-binding</keyword>
<dbReference type="GO" id="GO:0005525">
    <property type="term" value="F:GTP binding"/>
    <property type="evidence" value="ECO:0007669"/>
    <property type="project" value="UniProtKB-UniRule"/>
</dbReference>
<dbReference type="InterPro" id="IPR005225">
    <property type="entry name" value="Small_GTP-bd"/>
</dbReference>
<evidence type="ECO:0000256" key="11">
    <source>
        <dbReference type="SAM" id="MobiDB-lite"/>
    </source>
</evidence>
<dbReference type="Pfam" id="PF10396">
    <property type="entry name" value="TrmE_N"/>
    <property type="match status" value="1"/>
</dbReference>
<evidence type="ECO:0000313" key="13">
    <source>
        <dbReference type="EMBL" id="PWJ56013.1"/>
    </source>
</evidence>
<comment type="caution">
    <text evidence="13">The sequence shown here is derived from an EMBL/GenBank/DDBJ whole genome shotgun (WGS) entry which is preliminary data.</text>
</comment>
<dbReference type="GO" id="GO:0030488">
    <property type="term" value="P:tRNA methylation"/>
    <property type="evidence" value="ECO:0007669"/>
    <property type="project" value="TreeGrafter"/>
</dbReference>
<dbReference type="CDD" id="cd14858">
    <property type="entry name" value="TrmE_N"/>
    <property type="match status" value="1"/>
</dbReference>
<organism evidence="13 14">
    <name type="scientific">Dyadobacter jejuensis</name>
    <dbReference type="NCBI Taxonomy" id="1082580"/>
    <lineage>
        <taxon>Bacteria</taxon>
        <taxon>Pseudomonadati</taxon>
        <taxon>Bacteroidota</taxon>
        <taxon>Cytophagia</taxon>
        <taxon>Cytophagales</taxon>
        <taxon>Spirosomataceae</taxon>
        <taxon>Dyadobacter</taxon>
    </lineage>
</organism>
<evidence type="ECO:0000313" key="14">
    <source>
        <dbReference type="Proteomes" id="UP000245880"/>
    </source>
</evidence>
<dbReference type="AlphaFoldDB" id="A0A316AE38"/>
<feature type="binding site" evidence="9">
    <location>
        <begin position="294"/>
        <end position="297"/>
    </location>
    <ligand>
        <name>GTP</name>
        <dbReference type="ChEBI" id="CHEBI:37565"/>
    </ligand>
</feature>
<keyword evidence="4 9" id="KW-0547">Nucleotide-binding</keyword>
<reference evidence="13 14" key="1">
    <citation type="submission" date="2018-03" db="EMBL/GenBank/DDBJ databases">
        <title>Genomic Encyclopedia of Archaeal and Bacterial Type Strains, Phase II (KMG-II): from individual species to whole genera.</title>
        <authorList>
            <person name="Goeker M."/>
        </authorList>
    </citation>
    <scope>NUCLEOTIDE SEQUENCE [LARGE SCALE GENOMIC DNA]</scope>
    <source>
        <strain evidence="13 14">DSM 100346</strain>
    </source>
</reference>
<dbReference type="Pfam" id="PF12631">
    <property type="entry name" value="MnmE_helical"/>
    <property type="match status" value="1"/>
</dbReference>
<keyword evidence="14" id="KW-1185">Reference proteome</keyword>
<sequence>MALSLLDFLFNLSHLCKMKEGQIQQQDMICALATASGVGAIAVIRLSGKGSIALVNSVFKGADLEQAASHTVHFGTLRNGDSLIDEVLVSVFRTPRSFTKEDAIEIGCHGSDYIVRQILKLLIQQGARIARPGEFTQRAFLNGQFDLVQAEAVADLIAADSEASHKTALNQLRGGFSKKLGGLRTELIHFASMIELELDFGEEDVEFAERDDLRRLINSLLGTINPLIDSFDFGNAIKEGFPVAIIGSPNVGKSTLLNALLNEEKAIVTSIAGTTRDVIEDTMVLGGLKFRFIDTAGIRDTTDEVETIGIGRSKQAMEKADIVIFLYDSPETYQDLQPLSDALEPGKKRIWVKNKVDNLTVRQTASEPRENHLTPQPPLLTGEGEVDPTTFTEGNQQEESPYPPRTGGRGEVIRGEVMHGAVQLSISAKTQLGLENLKFTLIGMVKSQAASDTVVSNSRHYEHLLKTKAALEEVIMGLDTGITGDFLAQDIRLSLHHLGEITGTIVTDDLLDNIFSKFCIGK</sequence>
<dbReference type="InterPro" id="IPR027266">
    <property type="entry name" value="TrmE/GcvT-like"/>
</dbReference>
<dbReference type="EC" id="3.6.-.-" evidence="9"/>
<comment type="function">
    <text evidence="9">Exhibits a very high intrinsic GTPase hydrolysis rate. Involved in the addition of a carboxymethylaminomethyl (cmnm) group at the wobble position (U34) of certain tRNAs, forming tRNA-cmnm(5)s(2)U34.</text>
</comment>
<accession>A0A316AE38</accession>
<evidence type="ECO:0000256" key="1">
    <source>
        <dbReference type="ARBA" id="ARBA00011043"/>
    </source>
</evidence>
<evidence type="ECO:0000256" key="3">
    <source>
        <dbReference type="ARBA" id="ARBA00022723"/>
    </source>
</evidence>
<evidence type="ECO:0000256" key="5">
    <source>
        <dbReference type="ARBA" id="ARBA00022801"/>
    </source>
</evidence>
<keyword evidence="8 9" id="KW-0342">GTP-binding</keyword>
<evidence type="ECO:0000256" key="10">
    <source>
        <dbReference type="RuleBase" id="RU003313"/>
    </source>
</evidence>
<dbReference type="CDD" id="cd04164">
    <property type="entry name" value="trmE"/>
    <property type="match status" value="1"/>
</dbReference>
<dbReference type="PANTHER" id="PTHR42714">
    <property type="entry name" value="TRNA MODIFICATION GTPASE GTPBP3"/>
    <property type="match status" value="1"/>
</dbReference>
<comment type="cofactor">
    <cofactor evidence="9">
        <name>K(+)</name>
        <dbReference type="ChEBI" id="CHEBI:29103"/>
    </cofactor>
    <text evidence="9">Binds 1 potassium ion per subunit.</text>
</comment>
<dbReference type="Gene3D" id="1.20.120.430">
    <property type="entry name" value="tRNA modification GTPase MnmE domain 2"/>
    <property type="match status" value="2"/>
</dbReference>